<organism evidence="5 6">
    <name type="scientific">Rhodopseudomonas palustris (strain HaA2)</name>
    <dbReference type="NCBI Taxonomy" id="316058"/>
    <lineage>
        <taxon>Bacteria</taxon>
        <taxon>Pseudomonadati</taxon>
        <taxon>Pseudomonadota</taxon>
        <taxon>Alphaproteobacteria</taxon>
        <taxon>Hyphomicrobiales</taxon>
        <taxon>Nitrobacteraceae</taxon>
        <taxon>Rhodopseudomonas</taxon>
    </lineage>
</organism>
<feature type="domain" description="Guanylate cyclase" evidence="3">
    <location>
        <begin position="621"/>
        <end position="752"/>
    </location>
</feature>
<evidence type="ECO:0000256" key="1">
    <source>
        <dbReference type="SAM" id="Coils"/>
    </source>
</evidence>
<dbReference type="InterPro" id="IPR001054">
    <property type="entry name" value="A/G_cyclase"/>
</dbReference>
<dbReference type="KEGG" id="rpb:RPB_0891"/>
<keyword evidence="6" id="KW-1185">Reference proteome</keyword>
<dbReference type="eggNOG" id="COG2114">
    <property type="taxonomic scope" value="Bacteria"/>
</dbReference>
<dbReference type="Proteomes" id="UP000008809">
    <property type="component" value="Chromosome"/>
</dbReference>
<dbReference type="GO" id="GO:0004016">
    <property type="term" value="F:adenylate cyclase activity"/>
    <property type="evidence" value="ECO:0007669"/>
    <property type="project" value="UniProtKB-ARBA"/>
</dbReference>
<evidence type="ECO:0000259" key="3">
    <source>
        <dbReference type="PROSITE" id="PS50125"/>
    </source>
</evidence>
<dbReference type="InterPro" id="IPR029016">
    <property type="entry name" value="GAF-like_dom_sf"/>
</dbReference>
<dbReference type="SMART" id="SM00304">
    <property type="entry name" value="HAMP"/>
    <property type="match status" value="1"/>
</dbReference>
<dbReference type="AlphaFoldDB" id="Q2J1Q8"/>
<dbReference type="eggNOG" id="COG3850">
    <property type="taxonomic scope" value="Bacteria"/>
</dbReference>
<sequence length="822" mass="89256">MPGLETIPRTRRRGLFAKYVTSLVGLVVFVLAVNGALEIWFSYRQTRTALIDAMAEKAEASARRIAQAMTELERQISWTTRASVQTLEQRRTDYTQLMQQVPAISQLALIDGQGREALRLTRSTGPGGGEEFWRDPQVARAAETGVSIGQTRFRNGRPFIVVAVAHAGRDPAITVAEIDLRFLSELVGDAQAGKVGIAYVIDPAGRLLASSRDSDTLGDDIASRRQVAALLRDPPQALASGQDGDGNAMLVASRPVAKLGWFVLFEQPRSQAFASIGEVLLRIAGLIALGLIVAIIASMLLARRMLVPIDALRAGASRLGGGDFGQRIEVRTGDELEELSDQFNSMAGQLRETYAGLESKVEERTRDLERSINELKALEEVGRAIASSLDLDAVLPTVAARALEITRADAVLIFSYDPLQRRFDLAEAKGIDPPTDGGVAYASIDADGSVLGDAAQSGQPIAVPDLSAAPDHPLKALALAAGFASVLVVPLLDQHGALGALVVLRRSAGDFADNLIGLMRTFAHQSELAMRNARLFREVDHKGRELASAHDTVQLQAAQLREQTDQLKDWNRSLEERVEKQLGEIERIRRLERFLAPQVAQLIASSDGHDALLDSHRREVTVVFCDLRGFTAFTEASEPEEAMNVLREYHAALGELIFRYEGTLDRFAGDGVMILFNAPIPFADHTRRAVKMAVEMRDALATLTEKWSHRGHSLGFGIGIAVGYATIGQVGFEHRLEYAAIGSVTNLASRLCAEAAPGQIIVSQRAYAMVEDWAEAQPIEPLTLKGFSRPIPAVEILRWRETSDAAADTHETRPAASAGRAS</sequence>
<keyword evidence="2" id="KW-1133">Transmembrane helix</keyword>
<dbReference type="InterPro" id="IPR003660">
    <property type="entry name" value="HAMP_dom"/>
</dbReference>
<feature type="coiled-coil region" evidence="1">
    <location>
        <begin position="557"/>
        <end position="591"/>
    </location>
</feature>
<dbReference type="CDD" id="cd06225">
    <property type="entry name" value="HAMP"/>
    <property type="match status" value="1"/>
</dbReference>
<protein>
    <submittedName>
        <fullName evidence="5">Adenylate/guanylate cyclase</fullName>
    </submittedName>
</protein>
<keyword evidence="1" id="KW-0175">Coiled coil</keyword>
<dbReference type="Pfam" id="PF00211">
    <property type="entry name" value="Guanylate_cyc"/>
    <property type="match status" value="1"/>
</dbReference>
<dbReference type="SUPFAM" id="SSF55781">
    <property type="entry name" value="GAF domain-like"/>
    <property type="match status" value="1"/>
</dbReference>
<dbReference type="PANTHER" id="PTHR43081">
    <property type="entry name" value="ADENYLATE CYCLASE, TERMINAL-DIFFERENTIATION SPECIFIC-RELATED"/>
    <property type="match status" value="1"/>
</dbReference>
<name>Q2J1Q8_RHOP2</name>
<feature type="coiled-coil region" evidence="1">
    <location>
        <begin position="354"/>
        <end position="381"/>
    </location>
</feature>
<dbReference type="GO" id="GO:0035556">
    <property type="term" value="P:intracellular signal transduction"/>
    <property type="evidence" value="ECO:0007669"/>
    <property type="project" value="InterPro"/>
</dbReference>
<proteinExistence type="predicted"/>
<dbReference type="SMART" id="SM00044">
    <property type="entry name" value="CYCc"/>
    <property type="match status" value="1"/>
</dbReference>
<evidence type="ECO:0000256" key="2">
    <source>
        <dbReference type="SAM" id="Phobius"/>
    </source>
</evidence>
<gene>
    <name evidence="5" type="ordered locus">RPB_0891</name>
</gene>
<reference evidence="5 6" key="1">
    <citation type="submission" date="2006-01" db="EMBL/GenBank/DDBJ databases">
        <title>Complete sequence of Rhodopseudomonas palustris HaA2.</title>
        <authorList>
            <consortium name="US DOE Joint Genome Institute"/>
            <person name="Copeland A."/>
            <person name="Lucas S."/>
            <person name="Lapidus A."/>
            <person name="Barry K."/>
            <person name="Detter J.C."/>
            <person name="Glavina T."/>
            <person name="Hammon N."/>
            <person name="Israni S."/>
            <person name="Pitluck S."/>
            <person name="Chain P."/>
            <person name="Malfatti S."/>
            <person name="Shin M."/>
            <person name="Vergez L."/>
            <person name="Schmutz J."/>
            <person name="Larimer F."/>
            <person name="Land M."/>
            <person name="Hauser L."/>
            <person name="Pelletier D.A."/>
            <person name="Kyrpides N."/>
            <person name="Anderson I."/>
            <person name="Oda Y."/>
            <person name="Harwood C.S."/>
            <person name="Richardson P."/>
        </authorList>
    </citation>
    <scope>NUCLEOTIDE SEQUENCE [LARGE SCALE GENOMIC DNA]</scope>
    <source>
        <strain evidence="5 6">HaA2</strain>
    </source>
</reference>
<dbReference type="Gene3D" id="3.30.450.40">
    <property type="match status" value="1"/>
</dbReference>
<dbReference type="SMART" id="SM00065">
    <property type="entry name" value="GAF"/>
    <property type="match status" value="1"/>
</dbReference>
<dbReference type="GO" id="GO:0006171">
    <property type="term" value="P:cAMP biosynthetic process"/>
    <property type="evidence" value="ECO:0007669"/>
    <property type="project" value="TreeGrafter"/>
</dbReference>
<dbReference type="Gene3D" id="3.30.70.1230">
    <property type="entry name" value="Nucleotide cyclase"/>
    <property type="match status" value="1"/>
</dbReference>
<feature type="domain" description="HAMP" evidence="4">
    <location>
        <begin position="303"/>
        <end position="355"/>
    </location>
</feature>
<feature type="transmembrane region" description="Helical" evidence="2">
    <location>
        <begin position="279"/>
        <end position="302"/>
    </location>
</feature>
<dbReference type="RefSeq" id="WP_011439791.1">
    <property type="nucleotide sequence ID" value="NC_007778.1"/>
</dbReference>
<dbReference type="PROSITE" id="PS50125">
    <property type="entry name" value="GUANYLATE_CYCLASE_2"/>
    <property type="match status" value="1"/>
</dbReference>
<keyword evidence="2" id="KW-0472">Membrane</keyword>
<dbReference type="CDD" id="cd18774">
    <property type="entry name" value="PDC2_HK_sensor"/>
    <property type="match status" value="1"/>
</dbReference>
<dbReference type="SUPFAM" id="SSF158472">
    <property type="entry name" value="HAMP domain-like"/>
    <property type="match status" value="1"/>
</dbReference>
<dbReference type="Gene3D" id="3.30.450.20">
    <property type="entry name" value="PAS domain"/>
    <property type="match status" value="1"/>
</dbReference>
<dbReference type="GO" id="GO:0016020">
    <property type="term" value="C:membrane"/>
    <property type="evidence" value="ECO:0007669"/>
    <property type="project" value="InterPro"/>
</dbReference>
<dbReference type="STRING" id="316058.RPB_0891"/>
<dbReference type="PANTHER" id="PTHR43081:SF20">
    <property type="entry name" value="TWO-COMPONENT RESPONSE REGULATOR"/>
    <property type="match status" value="1"/>
</dbReference>
<dbReference type="InterPro" id="IPR029787">
    <property type="entry name" value="Nucleotide_cyclase"/>
</dbReference>
<dbReference type="EMBL" id="CP000250">
    <property type="protein sequence ID" value="ABD05602.1"/>
    <property type="molecule type" value="Genomic_DNA"/>
</dbReference>
<dbReference type="InterPro" id="IPR003018">
    <property type="entry name" value="GAF"/>
</dbReference>
<dbReference type="Pfam" id="PF01590">
    <property type="entry name" value="GAF"/>
    <property type="match status" value="1"/>
</dbReference>
<dbReference type="SUPFAM" id="SSF55073">
    <property type="entry name" value="Nucleotide cyclase"/>
    <property type="match status" value="1"/>
</dbReference>
<feature type="transmembrane region" description="Helical" evidence="2">
    <location>
        <begin position="20"/>
        <end position="41"/>
    </location>
</feature>
<keyword evidence="2" id="KW-0812">Transmembrane</keyword>
<dbReference type="Pfam" id="PF00672">
    <property type="entry name" value="HAMP"/>
    <property type="match status" value="1"/>
</dbReference>
<evidence type="ECO:0000313" key="5">
    <source>
        <dbReference type="EMBL" id="ABD05602.1"/>
    </source>
</evidence>
<dbReference type="HOGENOM" id="CLU_018096_0_0_5"/>
<dbReference type="CDD" id="cd07302">
    <property type="entry name" value="CHD"/>
    <property type="match status" value="1"/>
</dbReference>
<evidence type="ECO:0000259" key="4">
    <source>
        <dbReference type="PROSITE" id="PS50885"/>
    </source>
</evidence>
<accession>Q2J1Q8</accession>
<dbReference type="PROSITE" id="PS50885">
    <property type="entry name" value="HAMP"/>
    <property type="match status" value="1"/>
</dbReference>
<dbReference type="Gene3D" id="1.10.8.500">
    <property type="entry name" value="HAMP domain in histidine kinase"/>
    <property type="match status" value="1"/>
</dbReference>
<dbReference type="InterPro" id="IPR050697">
    <property type="entry name" value="Adenylyl/Guanylyl_Cyclase_3/4"/>
</dbReference>
<dbReference type="OrthoDB" id="9762462at2"/>
<evidence type="ECO:0000313" key="6">
    <source>
        <dbReference type="Proteomes" id="UP000008809"/>
    </source>
</evidence>